<dbReference type="PROSITE" id="PS51935">
    <property type="entry name" value="NLPC_P60"/>
    <property type="match status" value="1"/>
</dbReference>
<proteinExistence type="inferred from homology"/>
<feature type="domain" description="NlpC/P60" evidence="8">
    <location>
        <begin position="113"/>
        <end position="257"/>
    </location>
</feature>
<dbReference type="RefSeq" id="WP_341418383.1">
    <property type="nucleotide sequence ID" value="NZ_JBBPCC010000019.1"/>
</dbReference>
<dbReference type="InterPro" id="IPR003646">
    <property type="entry name" value="SH3-like_bac-type"/>
</dbReference>
<comment type="similarity">
    <text evidence="1">Belongs to the peptidase C40 family.</text>
</comment>
<comment type="caution">
    <text evidence="9">The sequence shown here is derived from an EMBL/GenBank/DDBJ whole genome shotgun (WGS) entry which is preliminary data.</text>
</comment>
<evidence type="ECO:0000313" key="10">
    <source>
        <dbReference type="Proteomes" id="UP001469365"/>
    </source>
</evidence>
<dbReference type="Proteomes" id="UP001469365">
    <property type="component" value="Unassembled WGS sequence"/>
</dbReference>
<evidence type="ECO:0000256" key="1">
    <source>
        <dbReference type="ARBA" id="ARBA00007074"/>
    </source>
</evidence>
<feature type="region of interest" description="Disordered" evidence="5">
    <location>
        <begin position="92"/>
        <end position="113"/>
    </location>
</feature>
<protein>
    <submittedName>
        <fullName evidence="9">SH3 domain-containing C40 family peptidase</fullName>
    </submittedName>
</protein>
<dbReference type="SUPFAM" id="SSF50044">
    <property type="entry name" value="SH3-domain"/>
    <property type="match status" value="1"/>
</dbReference>
<keyword evidence="2" id="KW-0645">Protease</keyword>
<evidence type="ECO:0000259" key="8">
    <source>
        <dbReference type="PROSITE" id="PS51935"/>
    </source>
</evidence>
<dbReference type="PROSITE" id="PS51781">
    <property type="entry name" value="SH3B"/>
    <property type="match status" value="1"/>
</dbReference>
<accession>A0ABU9DSK5</accession>
<feature type="domain" description="SH3b" evidence="7">
    <location>
        <begin position="28"/>
        <end position="91"/>
    </location>
</feature>
<organism evidence="9 10">
    <name type="scientific">Paenibacillus filicis</name>
    <dbReference type="NCBI Taxonomy" id="669464"/>
    <lineage>
        <taxon>Bacteria</taxon>
        <taxon>Bacillati</taxon>
        <taxon>Bacillota</taxon>
        <taxon>Bacilli</taxon>
        <taxon>Bacillales</taxon>
        <taxon>Paenibacillaceae</taxon>
        <taxon>Paenibacillus</taxon>
    </lineage>
</organism>
<dbReference type="InterPro" id="IPR038765">
    <property type="entry name" value="Papain-like_cys_pep_sf"/>
</dbReference>
<name>A0ABU9DSK5_9BACL</name>
<evidence type="ECO:0000256" key="5">
    <source>
        <dbReference type="SAM" id="MobiDB-lite"/>
    </source>
</evidence>
<dbReference type="InterPro" id="IPR000064">
    <property type="entry name" value="NLP_P60_dom"/>
</dbReference>
<feature type="chain" id="PRO_5047221340" evidence="6">
    <location>
        <begin position="29"/>
        <end position="258"/>
    </location>
</feature>
<dbReference type="EMBL" id="JBBPCC010000019">
    <property type="protein sequence ID" value="MEK8131157.1"/>
    <property type="molecule type" value="Genomic_DNA"/>
</dbReference>
<evidence type="ECO:0000256" key="2">
    <source>
        <dbReference type="ARBA" id="ARBA00022670"/>
    </source>
</evidence>
<sequence>MNKKIVVTFVAAAISLGSLGTFTGQALAATGTIVGSVNFRSQPDTGASSYGYLKSGERVDIVSKVNDWWYKVKDASGRVGYVSTSSKYIKVNGSNPDTGSGTTKPKPSAGDSSVVRNKVIAAGKTYLGTPYEFGSNRNSTKTFDCSAFVRQAFKEGAGITLPGDSRSQGSYVKSIGKTTTNWKDLKPGDLMFFMDYRGSSSSSYPSNKSNQRISHVGIYLGDGKIMHTYSKDSGGVRIDTISGKHWEKRFMFGGSALK</sequence>
<evidence type="ECO:0000256" key="6">
    <source>
        <dbReference type="SAM" id="SignalP"/>
    </source>
</evidence>
<keyword evidence="10" id="KW-1185">Reference proteome</keyword>
<dbReference type="Gene3D" id="3.90.1720.10">
    <property type="entry name" value="endopeptidase domain like (from Nostoc punctiforme)"/>
    <property type="match status" value="1"/>
</dbReference>
<dbReference type="SUPFAM" id="SSF54001">
    <property type="entry name" value="Cysteine proteinases"/>
    <property type="match status" value="1"/>
</dbReference>
<gene>
    <name evidence="9" type="ORF">WMW72_24945</name>
</gene>
<dbReference type="InterPro" id="IPR051202">
    <property type="entry name" value="Peptidase_C40"/>
</dbReference>
<dbReference type="CDD" id="cd00174">
    <property type="entry name" value="SH3"/>
    <property type="match status" value="1"/>
</dbReference>
<dbReference type="Pfam" id="PF08239">
    <property type="entry name" value="SH3_3"/>
    <property type="match status" value="1"/>
</dbReference>
<evidence type="ECO:0000313" key="9">
    <source>
        <dbReference type="EMBL" id="MEK8131157.1"/>
    </source>
</evidence>
<dbReference type="PANTHER" id="PTHR47053">
    <property type="entry name" value="MUREIN DD-ENDOPEPTIDASE MEPH-RELATED"/>
    <property type="match status" value="1"/>
</dbReference>
<evidence type="ECO:0000256" key="3">
    <source>
        <dbReference type="ARBA" id="ARBA00022801"/>
    </source>
</evidence>
<reference evidence="9 10" key="1">
    <citation type="submission" date="2024-04" db="EMBL/GenBank/DDBJ databases">
        <title>draft genome sequnece of Paenibacillus filicis.</title>
        <authorList>
            <person name="Kim D.-U."/>
        </authorList>
    </citation>
    <scope>NUCLEOTIDE SEQUENCE [LARGE SCALE GENOMIC DNA]</scope>
    <source>
        <strain evidence="9 10">KACC14197</strain>
    </source>
</reference>
<dbReference type="Gene3D" id="2.30.30.40">
    <property type="entry name" value="SH3 Domains"/>
    <property type="match status" value="1"/>
</dbReference>
<dbReference type="SMART" id="SM00287">
    <property type="entry name" value="SH3b"/>
    <property type="match status" value="1"/>
</dbReference>
<dbReference type="Pfam" id="PF00877">
    <property type="entry name" value="NLPC_P60"/>
    <property type="match status" value="1"/>
</dbReference>
<evidence type="ECO:0000259" key="7">
    <source>
        <dbReference type="PROSITE" id="PS51781"/>
    </source>
</evidence>
<dbReference type="InterPro" id="IPR036028">
    <property type="entry name" value="SH3-like_dom_sf"/>
</dbReference>
<keyword evidence="6" id="KW-0732">Signal</keyword>
<dbReference type="PANTHER" id="PTHR47053:SF1">
    <property type="entry name" value="MUREIN DD-ENDOPEPTIDASE MEPH-RELATED"/>
    <property type="match status" value="1"/>
</dbReference>
<keyword evidence="3" id="KW-0378">Hydrolase</keyword>
<keyword evidence="4" id="KW-0788">Thiol protease</keyword>
<evidence type="ECO:0000256" key="4">
    <source>
        <dbReference type="ARBA" id="ARBA00022807"/>
    </source>
</evidence>
<feature type="signal peptide" evidence="6">
    <location>
        <begin position="1"/>
        <end position="28"/>
    </location>
</feature>